<proteinExistence type="inferred from homology"/>
<evidence type="ECO:0000313" key="4">
    <source>
        <dbReference type="Proteomes" id="UP000198729"/>
    </source>
</evidence>
<dbReference type="AlphaFoldDB" id="A0A1G5SBM8"/>
<comment type="function">
    <text evidence="2">Antitoxin component of a type II toxin-antitoxin (TA) system.</text>
</comment>
<dbReference type="InterPro" id="IPR036165">
    <property type="entry name" value="YefM-like_sf"/>
</dbReference>
<sequence>MFRMNAINPVSDFSRKPAEHIKRLKETGKPEILTVNGKAELVIQDARAYEEMIDLLETLEKIAQAAKSHDEGKGIPASEFFDKFTKKHNLKRDAIQD</sequence>
<gene>
    <name evidence="3" type="ORF">NSMM_190025</name>
</gene>
<dbReference type="InterPro" id="IPR006442">
    <property type="entry name" value="Antitoxin_Phd/YefM"/>
</dbReference>
<dbReference type="STRING" id="51642.NSMM_190025"/>
<dbReference type="SUPFAM" id="SSF143120">
    <property type="entry name" value="YefM-like"/>
    <property type="match status" value="1"/>
</dbReference>
<protein>
    <recommendedName>
        <fullName evidence="2">Antitoxin</fullName>
    </recommendedName>
</protein>
<evidence type="ECO:0000256" key="1">
    <source>
        <dbReference type="ARBA" id="ARBA00009981"/>
    </source>
</evidence>
<dbReference type="Proteomes" id="UP000198729">
    <property type="component" value="Unassembled WGS sequence"/>
</dbReference>
<name>A0A1G5SBM8_9PROT</name>
<dbReference type="RefSeq" id="WP_090284031.1">
    <property type="nucleotide sequence ID" value="NZ_FMWO01000024.1"/>
</dbReference>
<evidence type="ECO:0000256" key="2">
    <source>
        <dbReference type="RuleBase" id="RU362080"/>
    </source>
</evidence>
<organism evidence="3 4">
    <name type="scientific">Nitrosomonas mobilis</name>
    <dbReference type="NCBI Taxonomy" id="51642"/>
    <lineage>
        <taxon>Bacteria</taxon>
        <taxon>Pseudomonadati</taxon>
        <taxon>Pseudomonadota</taxon>
        <taxon>Betaproteobacteria</taxon>
        <taxon>Nitrosomonadales</taxon>
        <taxon>Nitrosomonadaceae</taxon>
        <taxon>Nitrosomonas</taxon>
    </lineage>
</organism>
<evidence type="ECO:0000313" key="3">
    <source>
        <dbReference type="EMBL" id="SCZ84508.1"/>
    </source>
</evidence>
<dbReference type="OrthoDB" id="7069202at2"/>
<dbReference type="EMBL" id="FMWO01000024">
    <property type="protein sequence ID" value="SCZ84508.1"/>
    <property type="molecule type" value="Genomic_DNA"/>
</dbReference>
<comment type="similarity">
    <text evidence="1 2">Belongs to the phD/YefM antitoxin family.</text>
</comment>
<reference evidence="3 4" key="1">
    <citation type="submission" date="2016-10" db="EMBL/GenBank/DDBJ databases">
        <authorList>
            <person name="de Groot N.N."/>
        </authorList>
    </citation>
    <scope>NUCLEOTIDE SEQUENCE [LARGE SCALE GENOMIC DNA]</scope>
    <source>
        <strain evidence="3">1</strain>
    </source>
</reference>
<keyword evidence="4" id="KW-1185">Reference proteome</keyword>
<accession>A0A1G5SBM8</accession>
<dbReference type="Pfam" id="PF02604">
    <property type="entry name" value="PhdYeFM_antitox"/>
    <property type="match status" value="1"/>
</dbReference>